<dbReference type="InterPro" id="IPR050765">
    <property type="entry name" value="Riboflavin_Biosynth_HTPR"/>
</dbReference>
<dbReference type="PANTHER" id="PTHR38011">
    <property type="entry name" value="DIHYDROFOLATE REDUCTASE FAMILY PROTEIN (AFU_ORTHOLOGUE AFUA_8G06820)"/>
    <property type="match status" value="1"/>
</dbReference>
<dbReference type="Pfam" id="PF01872">
    <property type="entry name" value="RibD_C"/>
    <property type="match status" value="1"/>
</dbReference>
<proteinExistence type="predicted"/>
<feature type="domain" description="Bacterial bifunctional deaminase-reductase C-terminal" evidence="1">
    <location>
        <begin position="106"/>
        <end position="186"/>
    </location>
</feature>
<dbReference type="InterPro" id="IPR024072">
    <property type="entry name" value="DHFR-like_dom_sf"/>
</dbReference>
<evidence type="ECO:0000313" key="3">
    <source>
        <dbReference type="Proteomes" id="UP001612415"/>
    </source>
</evidence>
<dbReference type="InterPro" id="IPR002734">
    <property type="entry name" value="RibDG_C"/>
</dbReference>
<evidence type="ECO:0000259" key="1">
    <source>
        <dbReference type="Pfam" id="PF01872"/>
    </source>
</evidence>
<dbReference type="PANTHER" id="PTHR38011:SF11">
    <property type="entry name" value="2,5-DIAMINO-6-RIBOSYLAMINO-4(3H)-PYRIMIDINONE 5'-PHOSPHATE REDUCTASE"/>
    <property type="match status" value="1"/>
</dbReference>
<name>A0ABW7YFX1_STRCE</name>
<keyword evidence="3" id="KW-1185">Reference proteome</keyword>
<reference evidence="2 3" key="1">
    <citation type="submission" date="2024-10" db="EMBL/GenBank/DDBJ databases">
        <title>The Natural Products Discovery Center: Release of the First 8490 Sequenced Strains for Exploring Actinobacteria Biosynthetic Diversity.</title>
        <authorList>
            <person name="Kalkreuter E."/>
            <person name="Kautsar S.A."/>
            <person name="Yang D."/>
            <person name="Bader C.D."/>
            <person name="Teijaro C.N."/>
            <person name="Fluegel L."/>
            <person name="Davis C.M."/>
            <person name="Simpson J.R."/>
            <person name="Lauterbach L."/>
            <person name="Steele A.D."/>
            <person name="Gui C."/>
            <person name="Meng S."/>
            <person name="Li G."/>
            <person name="Viehrig K."/>
            <person name="Ye F."/>
            <person name="Su P."/>
            <person name="Kiefer A.F."/>
            <person name="Nichols A."/>
            <person name="Cepeda A.J."/>
            <person name="Yan W."/>
            <person name="Fan B."/>
            <person name="Jiang Y."/>
            <person name="Adhikari A."/>
            <person name="Zheng C.-J."/>
            <person name="Schuster L."/>
            <person name="Cowan T.M."/>
            <person name="Smanski M.J."/>
            <person name="Chevrette M.G."/>
            <person name="De Carvalho L.P.S."/>
            <person name="Shen B."/>
        </authorList>
    </citation>
    <scope>NUCLEOTIDE SEQUENCE [LARGE SCALE GENOMIC DNA]</scope>
    <source>
        <strain evidence="2 3">NPDC051599</strain>
    </source>
</reference>
<evidence type="ECO:0000313" key="2">
    <source>
        <dbReference type="EMBL" id="MFI5680118.1"/>
    </source>
</evidence>
<gene>
    <name evidence="2" type="ORF">ACIA8P_36795</name>
</gene>
<dbReference type="Proteomes" id="UP001612415">
    <property type="component" value="Unassembled WGS sequence"/>
</dbReference>
<organism evidence="2 3">
    <name type="scientific">Streptomyces cellulosae</name>
    <dbReference type="NCBI Taxonomy" id="1968"/>
    <lineage>
        <taxon>Bacteria</taxon>
        <taxon>Bacillati</taxon>
        <taxon>Actinomycetota</taxon>
        <taxon>Actinomycetes</taxon>
        <taxon>Kitasatosporales</taxon>
        <taxon>Streptomycetaceae</taxon>
        <taxon>Streptomyces</taxon>
    </lineage>
</organism>
<dbReference type="Gene3D" id="3.40.430.10">
    <property type="entry name" value="Dihydrofolate Reductase, subunit A"/>
    <property type="match status" value="1"/>
</dbReference>
<dbReference type="EMBL" id="JBITDC010000019">
    <property type="protein sequence ID" value="MFI5680118.1"/>
    <property type="molecule type" value="Genomic_DNA"/>
</dbReference>
<dbReference type="RefSeq" id="WP_398660570.1">
    <property type="nucleotide sequence ID" value="NZ_JBITDC010000019.1"/>
</dbReference>
<sequence>MRTLTYLVATTLDGYIAEPDGGDPTGSLFTPGPDYLEHLIAHHPETLPAAARAALGVTDPGTRFDTVLEGRRSYQNGLDAGITNAYPHLRHLVFSRTLGTSPDPDVEVIATDPVEKVKQLKAEPGRGIWLVGGGELAGVLYQEIDELVLKVNPVTTLSGIPLFAGKVTSQRRFTLTDHMTLDSGVAIHTYLATENRDDKECLVCERQ</sequence>
<protein>
    <submittedName>
        <fullName evidence="2">Dihydrofolate reductase family protein</fullName>
    </submittedName>
</protein>
<comment type="caution">
    <text evidence="2">The sequence shown here is derived from an EMBL/GenBank/DDBJ whole genome shotgun (WGS) entry which is preliminary data.</text>
</comment>
<dbReference type="SUPFAM" id="SSF53597">
    <property type="entry name" value="Dihydrofolate reductase-like"/>
    <property type="match status" value="1"/>
</dbReference>
<accession>A0ABW7YFX1</accession>